<dbReference type="EMBL" id="GL883181">
    <property type="protein sequence ID" value="EGF98239.1"/>
    <property type="molecule type" value="Genomic_DNA"/>
</dbReference>
<sequence length="199" mass="22583">MLSGKQKETKQPTPGPSRSQATALLEIREALNKEEFEKHAELMTAYLLRYNPEKLRILSIETEQAPVVKTSQTNKDPIPPTENTIPIPTPSMAKNPRSGKSKPTSTARNIPAGRPMSENKDDEDHRQETRKGNFVENGIEFADGKVPSHHMTQLTVFWDNRIRKFKGYVPVSMFNQAWLEANGQVEGRKSSKKKKRDNE</sequence>
<evidence type="ECO:0000256" key="1">
    <source>
        <dbReference type="SAM" id="MobiDB-lite"/>
    </source>
</evidence>
<dbReference type="VEuPathDB" id="FungiDB:MELLADRAFT_69475"/>
<dbReference type="GeneID" id="18931250"/>
<evidence type="ECO:0000313" key="2">
    <source>
        <dbReference type="EMBL" id="EGF98239.1"/>
    </source>
</evidence>
<gene>
    <name evidence="2" type="ORF">MELLADRAFT_69475</name>
</gene>
<evidence type="ECO:0000313" key="3">
    <source>
        <dbReference type="Proteomes" id="UP000001072"/>
    </source>
</evidence>
<accession>F4SAW2</accession>
<feature type="region of interest" description="Disordered" evidence="1">
    <location>
        <begin position="62"/>
        <end position="136"/>
    </location>
</feature>
<dbReference type="AlphaFoldDB" id="F4SAW2"/>
<protein>
    <submittedName>
        <fullName evidence="2">Uncharacterized protein</fullName>
    </submittedName>
</protein>
<organism evidence="3">
    <name type="scientific">Melampsora larici-populina (strain 98AG31 / pathotype 3-4-7)</name>
    <name type="common">Poplar leaf rust fungus</name>
    <dbReference type="NCBI Taxonomy" id="747676"/>
    <lineage>
        <taxon>Eukaryota</taxon>
        <taxon>Fungi</taxon>
        <taxon>Dikarya</taxon>
        <taxon>Basidiomycota</taxon>
        <taxon>Pucciniomycotina</taxon>
        <taxon>Pucciniomycetes</taxon>
        <taxon>Pucciniales</taxon>
        <taxon>Melampsoraceae</taxon>
        <taxon>Melampsora</taxon>
    </lineage>
</organism>
<proteinExistence type="predicted"/>
<dbReference type="HOGENOM" id="CLU_091423_0_0_1"/>
<name>F4SAW2_MELLP</name>
<dbReference type="RefSeq" id="XP_007418489.1">
    <property type="nucleotide sequence ID" value="XM_007418427.1"/>
</dbReference>
<feature type="compositionally biased region" description="Basic and acidic residues" evidence="1">
    <location>
        <begin position="117"/>
        <end position="133"/>
    </location>
</feature>
<dbReference type="InParanoid" id="F4SAW2"/>
<feature type="compositionally biased region" description="Basic and acidic residues" evidence="1">
    <location>
        <begin position="1"/>
        <end position="10"/>
    </location>
</feature>
<dbReference type="Proteomes" id="UP000001072">
    <property type="component" value="Unassembled WGS sequence"/>
</dbReference>
<keyword evidence="3" id="KW-1185">Reference proteome</keyword>
<dbReference type="KEGG" id="mlr:MELLADRAFT_69475"/>
<feature type="region of interest" description="Disordered" evidence="1">
    <location>
        <begin position="1"/>
        <end position="21"/>
    </location>
</feature>
<reference evidence="3" key="1">
    <citation type="journal article" date="2011" name="Proc. Natl. Acad. Sci. U.S.A.">
        <title>Obligate biotrophy features unraveled by the genomic analysis of rust fungi.</title>
        <authorList>
            <person name="Duplessis S."/>
            <person name="Cuomo C.A."/>
            <person name="Lin Y.-C."/>
            <person name="Aerts A."/>
            <person name="Tisserant E."/>
            <person name="Veneault-Fourrey C."/>
            <person name="Joly D.L."/>
            <person name="Hacquard S."/>
            <person name="Amselem J."/>
            <person name="Cantarel B.L."/>
            <person name="Chiu R."/>
            <person name="Coutinho P.M."/>
            <person name="Feau N."/>
            <person name="Field M."/>
            <person name="Frey P."/>
            <person name="Gelhaye E."/>
            <person name="Goldberg J."/>
            <person name="Grabherr M.G."/>
            <person name="Kodira C.D."/>
            <person name="Kohler A."/>
            <person name="Kuees U."/>
            <person name="Lindquist E.A."/>
            <person name="Lucas S.M."/>
            <person name="Mago R."/>
            <person name="Mauceli E."/>
            <person name="Morin E."/>
            <person name="Murat C."/>
            <person name="Pangilinan J.L."/>
            <person name="Park R."/>
            <person name="Pearson M."/>
            <person name="Quesneville H."/>
            <person name="Rouhier N."/>
            <person name="Sakthikumar S."/>
            <person name="Salamov A.A."/>
            <person name="Schmutz J."/>
            <person name="Selles B."/>
            <person name="Shapiro H."/>
            <person name="Tanguay P."/>
            <person name="Tuskan G.A."/>
            <person name="Henrissat B."/>
            <person name="Van de Peer Y."/>
            <person name="Rouze P."/>
            <person name="Ellis J.G."/>
            <person name="Dodds P.N."/>
            <person name="Schein J.E."/>
            <person name="Zhong S."/>
            <person name="Hamelin R.C."/>
            <person name="Grigoriev I.V."/>
            <person name="Szabo L.J."/>
            <person name="Martin F."/>
        </authorList>
    </citation>
    <scope>NUCLEOTIDE SEQUENCE [LARGE SCALE GENOMIC DNA]</scope>
    <source>
        <strain evidence="3">98AG31 / pathotype 3-4-7</strain>
    </source>
</reference>